<dbReference type="AlphaFoldDB" id="A0A840TY76"/>
<dbReference type="PANTHER" id="PTHR43794">
    <property type="entry name" value="AMINOHYDROLASE SSNA-RELATED"/>
    <property type="match status" value="1"/>
</dbReference>
<name>A0A840TY76_9BACT</name>
<comment type="caution">
    <text evidence="2">The sequence shown here is derived from an EMBL/GenBank/DDBJ whole genome shotgun (WGS) entry which is preliminary data.</text>
</comment>
<dbReference type="SUPFAM" id="SSF51556">
    <property type="entry name" value="Metallo-dependent hydrolases"/>
    <property type="match status" value="1"/>
</dbReference>
<dbReference type="Gene3D" id="2.30.40.10">
    <property type="entry name" value="Urease, subunit C, domain 1"/>
    <property type="match status" value="1"/>
</dbReference>
<dbReference type="Gene3D" id="3.20.20.140">
    <property type="entry name" value="Metal-dependent hydrolases"/>
    <property type="match status" value="1"/>
</dbReference>
<evidence type="ECO:0000313" key="3">
    <source>
        <dbReference type="Proteomes" id="UP000557307"/>
    </source>
</evidence>
<keyword evidence="2" id="KW-0378">Hydrolase</keyword>
<organism evidence="2 3">
    <name type="scientific">Rhabdobacter roseus</name>
    <dbReference type="NCBI Taxonomy" id="1655419"/>
    <lineage>
        <taxon>Bacteria</taxon>
        <taxon>Pseudomonadati</taxon>
        <taxon>Bacteroidota</taxon>
        <taxon>Cytophagia</taxon>
        <taxon>Cytophagales</taxon>
        <taxon>Cytophagaceae</taxon>
        <taxon>Rhabdobacter</taxon>
    </lineage>
</organism>
<protein>
    <submittedName>
        <fullName evidence="2">Cytosine/adenosine deaminase-related metal-dependent hydrolase</fullName>
    </submittedName>
</protein>
<reference evidence="2 3" key="1">
    <citation type="submission" date="2020-08" db="EMBL/GenBank/DDBJ databases">
        <title>Genomic Encyclopedia of Type Strains, Phase IV (KMG-IV): sequencing the most valuable type-strain genomes for metagenomic binning, comparative biology and taxonomic classification.</title>
        <authorList>
            <person name="Goeker M."/>
        </authorList>
    </citation>
    <scope>NUCLEOTIDE SEQUENCE [LARGE SCALE GENOMIC DNA]</scope>
    <source>
        <strain evidence="2 3">DSM 105074</strain>
    </source>
</reference>
<dbReference type="NCBIfam" id="NF006056">
    <property type="entry name" value="PRK08204.1"/>
    <property type="match status" value="1"/>
</dbReference>
<keyword evidence="3" id="KW-1185">Reference proteome</keyword>
<proteinExistence type="predicted"/>
<dbReference type="GO" id="GO:0016810">
    <property type="term" value="F:hydrolase activity, acting on carbon-nitrogen (but not peptide) bonds"/>
    <property type="evidence" value="ECO:0007669"/>
    <property type="project" value="InterPro"/>
</dbReference>
<dbReference type="RefSeq" id="WP_184177728.1">
    <property type="nucleotide sequence ID" value="NZ_JACHGF010000010.1"/>
</dbReference>
<dbReference type="PANTHER" id="PTHR43794:SF5">
    <property type="entry name" value="CHLOROHYDROLASE FAMILY PROTEIN"/>
    <property type="match status" value="1"/>
</dbReference>
<dbReference type="SUPFAM" id="SSF51338">
    <property type="entry name" value="Composite domain of metallo-dependent hydrolases"/>
    <property type="match status" value="1"/>
</dbReference>
<dbReference type="Proteomes" id="UP000557307">
    <property type="component" value="Unassembled WGS sequence"/>
</dbReference>
<evidence type="ECO:0000313" key="2">
    <source>
        <dbReference type="EMBL" id="MBB5286517.1"/>
    </source>
</evidence>
<dbReference type="PROSITE" id="PS51318">
    <property type="entry name" value="TAT"/>
    <property type="match status" value="1"/>
</dbReference>
<dbReference type="Pfam" id="PF01979">
    <property type="entry name" value="Amidohydro_1"/>
    <property type="match status" value="1"/>
</dbReference>
<evidence type="ECO:0000259" key="1">
    <source>
        <dbReference type="Pfam" id="PF01979"/>
    </source>
</evidence>
<dbReference type="EMBL" id="JACHGF010000010">
    <property type="protein sequence ID" value="MBB5286517.1"/>
    <property type="molecule type" value="Genomic_DNA"/>
</dbReference>
<dbReference type="InterPro" id="IPR050287">
    <property type="entry name" value="MTA/SAH_deaminase"/>
</dbReference>
<dbReference type="InterPro" id="IPR032466">
    <property type="entry name" value="Metal_Hydrolase"/>
</dbReference>
<gene>
    <name evidence="2" type="ORF">HNQ92_004678</name>
</gene>
<feature type="domain" description="Amidohydrolase-related" evidence="1">
    <location>
        <begin position="102"/>
        <end position="443"/>
    </location>
</feature>
<accession>A0A840TY76</accession>
<dbReference type="InterPro" id="IPR006311">
    <property type="entry name" value="TAT_signal"/>
</dbReference>
<dbReference type="InterPro" id="IPR011059">
    <property type="entry name" value="Metal-dep_hydrolase_composite"/>
</dbReference>
<dbReference type="InterPro" id="IPR006680">
    <property type="entry name" value="Amidohydro-rel"/>
</dbReference>
<sequence length="475" mass="50304">MKKLREESAADPTTSTLRRRQFLGGMAGLGLAGWSGVSAQSTPSGSSGAGDVVIRNAYVITMDPTLGDLPRGDVHVRDSRIEAVGAGLQVPGAQEIDGEDMLVLPGLVETHWHVWTAVLRAMAGSKPGGGYFDLTGTFGKLFTPEDTYHSSRLGLAEAVFSGITYVHDWCHNVQSQEHAEASLRALRELGIRGRFSVGPASGQPSGSGIKLDVLQHLHTNLGTYSPEGRVSLGLAWPGLGDALDVRKQEIETARALKVPISVHAGRRARREDGISKLKDYFGPDLQIIHGITATQKELKALAVAGTSLSISPYSELRIGYGIPPVNAMLDSGIALGLSVDTTPLSGNADMFAVMKIFINLANALAKDEFVVSARRILALATLEGARSMGVSQQIGSLTPGKQADVIMVSKQALNLGVFTDPVAALVLAAQPANVDTVMVAGKVLKRHGKLTVVDSGEVIRQAQSTLKGLLQRSDW</sequence>